<gene>
    <name evidence="11" type="ORF">PFHG_01515</name>
</gene>
<feature type="domain" description="ABC transporter" evidence="9">
    <location>
        <begin position="604"/>
        <end position="844"/>
    </location>
</feature>
<feature type="transmembrane region" description="Helical" evidence="7">
    <location>
        <begin position="414"/>
        <end position="433"/>
    </location>
</feature>
<evidence type="ECO:0000256" key="4">
    <source>
        <dbReference type="ARBA" id="ARBA00022840"/>
    </source>
</evidence>
<dbReference type="InterPro" id="IPR003593">
    <property type="entry name" value="AAA+_ATPase"/>
</dbReference>
<dbReference type="Gene3D" id="1.20.1560.10">
    <property type="entry name" value="ABC transporter type 1, transmembrane domain"/>
    <property type="match status" value="1"/>
</dbReference>
<comment type="subcellular location">
    <subcellularLocation>
        <location evidence="1">Membrane</location>
        <topology evidence="1">Multi-pass membrane protein</topology>
    </subcellularLocation>
</comment>
<dbReference type="Pfam" id="PF00005">
    <property type="entry name" value="ABC_tran"/>
    <property type="match status" value="1"/>
</dbReference>
<dbReference type="PROSITE" id="PS50929">
    <property type="entry name" value="ABC_TM1F"/>
    <property type="match status" value="1"/>
</dbReference>
<evidence type="ECO:0000313" key="11">
    <source>
        <dbReference type="EMBL" id="KOB59797.1"/>
    </source>
</evidence>
<dbReference type="PANTHER" id="PTHR43394">
    <property type="entry name" value="ATP-DEPENDENT PERMEASE MDL1, MITOCHONDRIAL"/>
    <property type="match status" value="1"/>
</dbReference>
<dbReference type="GO" id="GO:0005524">
    <property type="term" value="F:ATP binding"/>
    <property type="evidence" value="ECO:0007669"/>
    <property type="project" value="UniProtKB-KW"/>
</dbReference>
<proteinExistence type="predicted"/>
<dbReference type="EMBL" id="CH671945">
    <property type="protein sequence ID" value="KOB59797.1"/>
    <property type="molecule type" value="Genomic_DNA"/>
</dbReference>
<evidence type="ECO:0000259" key="9">
    <source>
        <dbReference type="PROSITE" id="PS50893"/>
    </source>
</evidence>
<accession>A0A0L7K953</accession>
<dbReference type="SMART" id="SM00382">
    <property type="entry name" value="AAA"/>
    <property type="match status" value="1"/>
</dbReference>
<dbReference type="Gene3D" id="3.40.50.300">
    <property type="entry name" value="P-loop containing nucleotide triphosphate hydrolases"/>
    <property type="match status" value="1"/>
</dbReference>
<evidence type="ECO:0000256" key="2">
    <source>
        <dbReference type="ARBA" id="ARBA00022692"/>
    </source>
</evidence>
<feature type="transmembrane region" description="Helical" evidence="7">
    <location>
        <begin position="192"/>
        <end position="209"/>
    </location>
</feature>
<keyword evidence="2 7" id="KW-0812">Transmembrane</keyword>
<dbReference type="InterPro" id="IPR027417">
    <property type="entry name" value="P-loop_NTPase"/>
</dbReference>
<evidence type="ECO:0000256" key="7">
    <source>
        <dbReference type="SAM" id="Phobius"/>
    </source>
</evidence>
<evidence type="ECO:0000313" key="12">
    <source>
        <dbReference type="Proteomes" id="UP000054289"/>
    </source>
</evidence>
<dbReference type="OrthoDB" id="6500128at2759"/>
<keyword evidence="6 7" id="KW-0472">Membrane</keyword>
<feature type="transmembrane region" description="Helical" evidence="7">
    <location>
        <begin position="831"/>
        <end position="858"/>
    </location>
</feature>
<dbReference type="GO" id="GO:0090374">
    <property type="term" value="P:oligopeptide export from mitochondrion"/>
    <property type="evidence" value="ECO:0007669"/>
    <property type="project" value="TreeGrafter"/>
</dbReference>
<keyword evidence="3" id="KW-0547">Nucleotide-binding</keyword>
<dbReference type="SUPFAM" id="SSF52540">
    <property type="entry name" value="P-loop containing nucleoside triphosphate hydrolases"/>
    <property type="match status" value="1"/>
</dbReference>
<dbReference type="Pfam" id="PF00664">
    <property type="entry name" value="ABC_membrane"/>
    <property type="match status" value="1"/>
</dbReference>
<dbReference type="OMA" id="IPYYINP"/>
<name>A0A0L7K953_PLAFX</name>
<feature type="signal peptide" evidence="8">
    <location>
        <begin position="1"/>
        <end position="22"/>
    </location>
</feature>
<evidence type="ECO:0000256" key="3">
    <source>
        <dbReference type="ARBA" id="ARBA00022741"/>
    </source>
</evidence>
<evidence type="ECO:0000256" key="6">
    <source>
        <dbReference type="ARBA" id="ARBA00023136"/>
    </source>
</evidence>
<keyword evidence="8" id="KW-0732">Signal</keyword>
<evidence type="ECO:0000259" key="10">
    <source>
        <dbReference type="PROSITE" id="PS50929"/>
    </source>
</evidence>
<dbReference type="InterPro" id="IPR011527">
    <property type="entry name" value="ABC1_TM_dom"/>
</dbReference>
<dbReference type="GO" id="GO:0005743">
    <property type="term" value="C:mitochondrial inner membrane"/>
    <property type="evidence" value="ECO:0007669"/>
    <property type="project" value="TreeGrafter"/>
</dbReference>
<dbReference type="GO" id="GO:0016887">
    <property type="term" value="F:ATP hydrolysis activity"/>
    <property type="evidence" value="ECO:0007669"/>
    <property type="project" value="InterPro"/>
</dbReference>
<keyword evidence="4" id="KW-0067">ATP-binding</keyword>
<dbReference type="GO" id="GO:0015421">
    <property type="term" value="F:ABC-type oligopeptide transporter activity"/>
    <property type="evidence" value="ECO:0007669"/>
    <property type="project" value="TreeGrafter"/>
</dbReference>
<evidence type="ECO:0000256" key="1">
    <source>
        <dbReference type="ARBA" id="ARBA00004141"/>
    </source>
</evidence>
<dbReference type="CDD" id="cd03228">
    <property type="entry name" value="ABCC_MRP_Like"/>
    <property type="match status" value="1"/>
</dbReference>
<dbReference type="Proteomes" id="UP000054289">
    <property type="component" value="Unassembled WGS sequence"/>
</dbReference>
<organism evidence="11 12">
    <name type="scientific">Plasmodium falciparum (isolate HB3)</name>
    <dbReference type="NCBI Taxonomy" id="137071"/>
    <lineage>
        <taxon>Eukaryota</taxon>
        <taxon>Sar</taxon>
        <taxon>Alveolata</taxon>
        <taxon>Apicomplexa</taxon>
        <taxon>Aconoidasida</taxon>
        <taxon>Haemosporida</taxon>
        <taxon>Plasmodiidae</taxon>
        <taxon>Plasmodium</taxon>
        <taxon>Plasmodium (Laverania)</taxon>
    </lineage>
</organism>
<dbReference type="FunFam" id="1.20.1560.10:FF:000111">
    <property type="entry name" value="ABC transporter"/>
    <property type="match status" value="1"/>
</dbReference>
<evidence type="ECO:0000256" key="5">
    <source>
        <dbReference type="ARBA" id="ARBA00022989"/>
    </source>
</evidence>
<dbReference type="PANTHER" id="PTHR43394:SF1">
    <property type="entry name" value="ATP-BINDING CASSETTE SUB-FAMILY B MEMBER 10, MITOCHONDRIAL"/>
    <property type="match status" value="1"/>
</dbReference>
<feature type="domain" description="ABC transmembrane type-1" evidence="10">
    <location>
        <begin position="194"/>
        <end position="466"/>
    </location>
</feature>
<feature type="chain" id="PRO_5005572310" description="ABC transporter B family member 3" evidence="8">
    <location>
        <begin position="23"/>
        <end position="868"/>
    </location>
</feature>
<evidence type="ECO:0008006" key="13">
    <source>
        <dbReference type="Google" id="ProtNLM"/>
    </source>
</evidence>
<reference evidence="12" key="2">
    <citation type="submission" date="2006-03" db="EMBL/GenBank/DDBJ databases">
        <title>The genome sequence of the Plasmodium falciparum HB3.</title>
        <authorList>
            <consortium name="The Broad Institute Genome Sequencing Platform"/>
            <person name="Birren B."/>
            <person name="Lander E."/>
            <person name="Galagan J."/>
            <person name="Nusbaum C."/>
            <person name="Devon K."/>
            <person name="Henn M."/>
            <person name="Jaffe D."/>
            <person name="Butler J."/>
            <person name="Alvarez P."/>
            <person name="Gnerre S."/>
            <person name="Grabherr M."/>
            <person name="Kleber M."/>
            <person name="Mauceli E."/>
            <person name="Brockman W."/>
            <person name="MacCallum I.A."/>
            <person name="Rounsley S."/>
            <person name="Young S."/>
            <person name="LaButti K."/>
            <person name="Pushparaj V."/>
            <person name="DeCaprio D."/>
            <person name="Crawford M."/>
            <person name="Koehrsen M."/>
            <person name="Engels R."/>
            <person name="Montgomery P."/>
            <person name="Pearson M."/>
            <person name="Howarth C."/>
            <person name="Larson L."/>
            <person name="Luoma S."/>
            <person name="White J."/>
            <person name="Kodira C."/>
            <person name="Zeng Q."/>
            <person name="Oleary S."/>
            <person name="Yandava C."/>
            <person name="Alvarado L."/>
            <person name="Wirth D."/>
            <person name="Volkman S."/>
            <person name="Hartl D."/>
        </authorList>
    </citation>
    <scope>NUCLEOTIDE SEQUENCE [LARGE SCALE GENOMIC DNA]</scope>
</reference>
<dbReference type="KEGG" id="pfh:PFHG_01515"/>
<dbReference type="SUPFAM" id="SSF90123">
    <property type="entry name" value="ABC transporter transmembrane region"/>
    <property type="match status" value="1"/>
</dbReference>
<feature type="transmembrane region" description="Helical" evidence="7">
    <location>
        <begin position="311"/>
        <end position="328"/>
    </location>
</feature>
<dbReference type="InterPro" id="IPR036640">
    <property type="entry name" value="ABC1_TM_sf"/>
</dbReference>
<protein>
    <recommendedName>
        <fullName evidence="13">ABC transporter B family member 3</fullName>
    </recommendedName>
</protein>
<sequence>MRNYGLLHFLLVLLLLNLSIKSKILNRNDHIKYNSSVMYIRRKKKTIENGTFLLNKKIRNLRNYANVYKIYNKTQKRRKFKNLISPLKRFNNVLSFLGCHVCNKIFEVNKKNKKGYDIFYKKSRLNVVGIWKKGKRNPYNRWLYLYRRNIGVLSNIKKKYTYYLDRIKNYIEEDNMLNFFYICKNILWKKSIFFLTIFVMINSAIISIIIPRYDNIIFSELSNRKFDRFGYLLCNCILIRVLNIFFCGLRNYIFMITSSYCLKSVKSLLFRIYLNKDYEYYDKVDHTIIINKLTLEAHNFSDIIPYYINPLIRNFFSIILNFSYIFYLNKKLSLVILYCFMISSLLSMISSKLKKSRLKKINREKIQNTKISLEALNNMNIIKLYSTELHECNKFFSSLNNILNLEKKKEQFNLLHMIINKFFVMMTYILILLKGNVLLKNKEIDKHIFTSFFFYINNIYSYIDILDYYIDICDIVSQYNDLIKMLKNYHISGRFTSINEYVYDNMNIEQNEKIYKEINMEHNINDVMNNGTNKLHKNIVKSEERISNFSNGLTNDRIDSIGNIQPCNKENNNLLLNYNIINNNMKNILHFNSNINKRNDNLILHFDNVYFKYDSNPHNYVLKNINMKIYKNTNNVIIGKSGGGKSTILKLILNMYKCTRGKIYLYNKLINNYTRHDIFNKITYVEQDSKLLNASIKDNLTYGIINNDFDMLDLVNISKCSTSHDFICRLRKRYETLISHKTELLTSSQKQKICIARALTRYSQILLLDESTSAIDKDNERIIFENIRKNSIFKDLSIIRITHKKANLDIADNVFLLKGTYKNKYFHRKMIYIYIYIYIMCIYFFFFFLFHFIFRWLFNETKKIQDNK</sequence>
<feature type="transmembrane region" description="Helical" evidence="7">
    <location>
        <begin position="229"/>
        <end position="246"/>
    </location>
</feature>
<reference evidence="11 12" key="1">
    <citation type="submission" date="2006-03" db="EMBL/GenBank/DDBJ databases">
        <title>Annotation of Plasmodium falciparum HB3.</title>
        <authorList>
            <consortium name="The Broad Institute Genome Sequencing Platform"/>
            <person name="Volkman S.K."/>
            <person name="Neafsey D.E."/>
            <person name="Dash A.P."/>
            <person name="Chitnis C.E."/>
            <person name="Hartl D.L."/>
            <person name="Young S.K."/>
            <person name="Zeng Q."/>
            <person name="Koehrsen M."/>
            <person name="Alvarado L."/>
            <person name="Berlin A."/>
            <person name="Borenstein D."/>
            <person name="Chapman S.B."/>
            <person name="Chen Z."/>
            <person name="Engels R."/>
            <person name="Freedman E."/>
            <person name="Gellesch M."/>
            <person name="Goldberg J."/>
            <person name="Griggs A."/>
            <person name="Gujja S."/>
            <person name="Heilman E.R."/>
            <person name="Heiman D.I."/>
            <person name="Howarth C."/>
            <person name="Jen D."/>
            <person name="Larson L."/>
            <person name="Mehta T."/>
            <person name="Neiman D."/>
            <person name="Park D."/>
            <person name="Pearson M."/>
            <person name="Roberts A."/>
            <person name="Saif S."/>
            <person name="Shea T."/>
            <person name="Shenoy N."/>
            <person name="Sisk P."/>
            <person name="Stolte C."/>
            <person name="Sykes S."/>
            <person name="Walk T."/>
            <person name="White J."/>
            <person name="Yandava C."/>
            <person name="Haas B."/>
            <person name="Henn M.R."/>
            <person name="Nusbaum C."/>
            <person name="Birren B."/>
        </authorList>
    </citation>
    <scope>NUCLEOTIDE SEQUENCE [LARGE SCALE GENOMIC DNA]</scope>
    <source>
        <strain evidence="11">HB3</strain>
    </source>
</reference>
<dbReference type="InterPro" id="IPR003439">
    <property type="entry name" value="ABC_transporter-like_ATP-bd"/>
</dbReference>
<keyword evidence="5 7" id="KW-1133">Transmembrane helix</keyword>
<evidence type="ECO:0000256" key="8">
    <source>
        <dbReference type="SAM" id="SignalP"/>
    </source>
</evidence>
<feature type="transmembrane region" description="Helical" evidence="7">
    <location>
        <begin position="334"/>
        <end position="353"/>
    </location>
</feature>
<dbReference type="AlphaFoldDB" id="A0A0L7K953"/>
<dbReference type="InterPro" id="IPR039421">
    <property type="entry name" value="Type_1_exporter"/>
</dbReference>
<dbReference type="PROSITE" id="PS50893">
    <property type="entry name" value="ABC_TRANSPORTER_2"/>
    <property type="match status" value="1"/>
</dbReference>